<dbReference type="InterPro" id="IPR036008">
    <property type="entry name" value="Aconitase_4Fe-4S_dom"/>
</dbReference>
<dbReference type="SUPFAM" id="SSF53732">
    <property type="entry name" value="Aconitase iron-sulfur domain"/>
    <property type="match status" value="1"/>
</dbReference>
<organism evidence="1">
    <name type="scientific">viral metagenome</name>
    <dbReference type="NCBI Taxonomy" id="1070528"/>
    <lineage>
        <taxon>unclassified sequences</taxon>
        <taxon>metagenomes</taxon>
        <taxon>organismal metagenomes</taxon>
    </lineage>
</organism>
<evidence type="ECO:0000313" key="1">
    <source>
        <dbReference type="EMBL" id="QHT30979.1"/>
    </source>
</evidence>
<protein>
    <submittedName>
        <fullName evidence="1">Uncharacterized protein</fullName>
    </submittedName>
</protein>
<sequence length="237" mass="27280">MNQFLLNNLSENKLQFKNLFHFDPDSDVSRPYFFLKRELLVTNLRQYKAEKAVGGIRHVIEYKGKWFDYILKREFKTLADWAADAGSTFDDVLYGTNRVHQLNTNVNTDVPIYKGAVYVTLSALLKSLNFPIPPRIDIPTYNPFDNFNDIAHELNIKNLPIQGASCLVQKPDGVIVIGRIIDQKHYELDDIPSKICISVPHTSQYDSKVYERLSDMPEGTTVYFRSDDGNFHSINEL</sequence>
<proteinExistence type="predicted"/>
<reference evidence="1" key="1">
    <citation type="journal article" date="2020" name="Nature">
        <title>Giant virus diversity and host interactions through global metagenomics.</title>
        <authorList>
            <person name="Schulz F."/>
            <person name="Roux S."/>
            <person name="Paez-Espino D."/>
            <person name="Jungbluth S."/>
            <person name="Walsh D.A."/>
            <person name="Denef V.J."/>
            <person name="McMahon K.D."/>
            <person name="Konstantinidis K.T."/>
            <person name="Eloe-Fadrosh E.A."/>
            <person name="Kyrpides N.C."/>
            <person name="Woyke T."/>
        </authorList>
    </citation>
    <scope>NUCLEOTIDE SEQUENCE</scope>
    <source>
        <strain evidence="1">GVMAG-M-3300009151-50</strain>
    </source>
</reference>
<name>A0A6C0ERL5_9ZZZZ</name>
<accession>A0A6C0ERL5</accession>
<dbReference type="EMBL" id="MN738914">
    <property type="protein sequence ID" value="QHT30979.1"/>
    <property type="molecule type" value="Genomic_DNA"/>
</dbReference>
<dbReference type="AlphaFoldDB" id="A0A6C0ERL5"/>